<dbReference type="Pfam" id="PF00293">
    <property type="entry name" value="NUDIX"/>
    <property type="match status" value="1"/>
</dbReference>
<reference evidence="4 5" key="1">
    <citation type="submission" date="2020-02" db="EMBL/GenBank/DDBJ databases">
        <title>Whole genome shotgun sequence of Streptomyces diastaticus subsp. diastaticus NBRC 13412.</title>
        <authorList>
            <person name="Ichikawa N."/>
            <person name="Komaki H."/>
            <person name="Tamura T."/>
        </authorList>
    </citation>
    <scope>NUCLEOTIDE SEQUENCE [LARGE SCALE GENOMIC DNA]</scope>
    <source>
        <strain evidence="4 5">NBRC 13412</strain>
    </source>
</reference>
<dbReference type="SUPFAM" id="SSF55811">
    <property type="entry name" value="Nudix"/>
    <property type="match status" value="1"/>
</dbReference>
<keyword evidence="1" id="KW-0378">Hydrolase</keyword>
<feature type="region of interest" description="Disordered" evidence="2">
    <location>
        <begin position="141"/>
        <end position="174"/>
    </location>
</feature>
<dbReference type="RefSeq" id="WP_189500766.1">
    <property type="nucleotide sequence ID" value="NZ_BLLN01000006.1"/>
</dbReference>
<dbReference type="InterPro" id="IPR020084">
    <property type="entry name" value="NUDIX_hydrolase_CS"/>
</dbReference>
<evidence type="ECO:0000256" key="1">
    <source>
        <dbReference type="ARBA" id="ARBA00022801"/>
    </source>
</evidence>
<proteinExistence type="predicted"/>
<dbReference type="InterPro" id="IPR015797">
    <property type="entry name" value="NUDIX_hydrolase-like_dom_sf"/>
</dbReference>
<protein>
    <recommendedName>
        <fullName evidence="3">Nudix hydrolase domain-containing protein</fullName>
    </recommendedName>
</protein>
<dbReference type="PROSITE" id="PS00893">
    <property type="entry name" value="NUDIX_BOX"/>
    <property type="match status" value="1"/>
</dbReference>
<dbReference type="EMBL" id="BLLN01000006">
    <property type="protein sequence ID" value="GFH75171.1"/>
    <property type="molecule type" value="Genomic_DNA"/>
</dbReference>
<feature type="compositionally biased region" description="Polar residues" evidence="2">
    <location>
        <begin position="141"/>
        <end position="161"/>
    </location>
</feature>
<keyword evidence="5" id="KW-1185">Reference proteome</keyword>
<comment type="caution">
    <text evidence="4">The sequence shown here is derived from an EMBL/GenBank/DDBJ whole genome shotgun (WGS) entry which is preliminary data.</text>
</comment>
<dbReference type="PROSITE" id="PS51462">
    <property type="entry name" value="NUDIX"/>
    <property type="match status" value="1"/>
</dbReference>
<dbReference type="InterPro" id="IPR051325">
    <property type="entry name" value="Nudix_hydrolase_domain"/>
</dbReference>
<feature type="domain" description="Nudix hydrolase" evidence="3">
    <location>
        <begin position="2"/>
        <end position="138"/>
    </location>
</feature>
<evidence type="ECO:0000313" key="5">
    <source>
        <dbReference type="Proteomes" id="UP000472710"/>
    </source>
</evidence>
<accession>A0ABQ1CXX2</accession>
<dbReference type="Gene3D" id="3.90.79.10">
    <property type="entry name" value="Nucleoside Triphosphate Pyrophosphohydrolase"/>
    <property type="match status" value="1"/>
</dbReference>
<dbReference type="InterPro" id="IPR000086">
    <property type="entry name" value="NUDIX_hydrolase_dom"/>
</dbReference>
<gene>
    <name evidence="4" type="ORF">Sdia_59390</name>
</gene>
<dbReference type="GeneID" id="95073464"/>
<sequence>MANTPHASVIVARDAQGNIALLSSHFPQHGGEYLFLPGGRFENDETPLECAQRELLEEAGVTGARWEPLGSFTPTLASPARVHLFLAEELTLGPQQLTPSEADFKLTWWPMHEALAAVQRGQFLLPAGPLALFLAAQHSSTAPQGTGTGNEIEQNITQNDAVRSRPTLTPVDLT</sequence>
<organism evidence="4 5">
    <name type="scientific">Streptomyces diastaticus subsp. diastaticus</name>
    <dbReference type="NCBI Taxonomy" id="68040"/>
    <lineage>
        <taxon>Bacteria</taxon>
        <taxon>Bacillati</taxon>
        <taxon>Actinomycetota</taxon>
        <taxon>Actinomycetes</taxon>
        <taxon>Kitasatosporales</taxon>
        <taxon>Streptomycetaceae</taxon>
        <taxon>Streptomyces</taxon>
        <taxon>Streptomyces diastaticus group</taxon>
    </lineage>
</organism>
<evidence type="ECO:0000259" key="3">
    <source>
        <dbReference type="PROSITE" id="PS51462"/>
    </source>
</evidence>
<evidence type="ECO:0000313" key="4">
    <source>
        <dbReference type="EMBL" id="GFH75171.1"/>
    </source>
</evidence>
<dbReference type="PANTHER" id="PTHR21340">
    <property type="entry name" value="DIADENOSINE 5,5-P1,P4-TETRAPHOSPHATE PYROPHOSPHOHYDROLASE MUTT"/>
    <property type="match status" value="1"/>
</dbReference>
<dbReference type="Proteomes" id="UP000472710">
    <property type="component" value="Unassembled WGS sequence"/>
</dbReference>
<evidence type="ECO:0000256" key="2">
    <source>
        <dbReference type="SAM" id="MobiDB-lite"/>
    </source>
</evidence>
<dbReference type="PANTHER" id="PTHR21340:SF0">
    <property type="entry name" value="BIS(5'-NUCLEOSYL)-TETRAPHOSPHATASE [ASYMMETRICAL]"/>
    <property type="match status" value="1"/>
</dbReference>
<name>A0ABQ1CXX2_STRDI</name>